<dbReference type="SUPFAM" id="SSF53850">
    <property type="entry name" value="Periplasmic binding protein-like II"/>
    <property type="match status" value="1"/>
</dbReference>
<dbReference type="InterPro" id="IPR000860">
    <property type="entry name" value="HemC"/>
</dbReference>
<organism evidence="10 11">
    <name type="scientific">Streptococcus suis</name>
    <dbReference type="NCBI Taxonomy" id="1307"/>
    <lineage>
        <taxon>Bacteria</taxon>
        <taxon>Bacillati</taxon>
        <taxon>Bacillota</taxon>
        <taxon>Bacilli</taxon>
        <taxon>Lactobacillales</taxon>
        <taxon>Streptococcaceae</taxon>
        <taxon>Streptococcus</taxon>
    </lineage>
</organism>
<dbReference type="PIRSF" id="PIRSF001438">
    <property type="entry name" value="4pyrrol_synth_OHMeBilane_synth"/>
    <property type="match status" value="1"/>
</dbReference>
<evidence type="ECO:0000256" key="1">
    <source>
        <dbReference type="ARBA" id="ARBA00002869"/>
    </source>
</evidence>
<dbReference type="EMBL" id="FIJK01000003">
    <property type="protein sequence ID" value="CYW00094.1"/>
    <property type="molecule type" value="Genomic_DNA"/>
</dbReference>
<comment type="miscellaneous">
    <text evidence="8">The porphobilinogen subunits are added to the dipyrromethane group.</text>
</comment>
<dbReference type="PRINTS" id="PR00151">
    <property type="entry name" value="PORPHBDMNASE"/>
</dbReference>
<dbReference type="Pfam" id="PF01379">
    <property type="entry name" value="Porphobil_deam"/>
    <property type="match status" value="1"/>
</dbReference>
<feature type="domain" description="Porphobilinogen deaminase N-terminal" evidence="9">
    <location>
        <begin position="4"/>
        <end position="215"/>
    </location>
</feature>
<dbReference type="AlphaFoldDB" id="A0A0Z8M089"/>
<gene>
    <name evidence="8 10" type="primary">hemC</name>
    <name evidence="10" type="ORF">ERS132539_00214</name>
</gene>
<protein>
    <recommendedName>
        <fullName evidence="8">Porphobilinogen deaminase</fullName>
        <shortName evidence="8">PBG</shortName>
        <ecNumber evidence="8">2.5.1.61</ecNumber>
    </recommendedName>
    <alternativeName>
        <fullName evidence="8">Hydroxymethylbilane synthase</fullName>
        <shortName evidence="8">HMBS</shortName>
    </alternativeName>
    <alternativeName>
        <fullName evidence="8">Pre-uroporphyrinogen synthase</fullName>
    </alternativeName>
</protein>
<comment type="function">
    <text evidence="1 8">Tetrapolymerization of the monopyrrole PBG into the hydroxymethylbilane pre-uroporphyrinogen in several discrete steps.</text>
</comment>
<evidence type="ECO:0000256" key="7">
    <source>
        <dbReference type="ARBA" id="ARBA00048169"/>
    </source>
</evidence>
<evidence type="ECO:0000313" key="10">
    <source>
        <dbReference type="EMBL" id="CYW00094.1"/>
    </source>
</evidence>
<dbReference type="PANTHER" id="PTHR11557">
    <property type="entry name" value="PORPHOBILINOGEN DEAMINASE"/>
    <property type="match status" value="1"/>
</dbReference>
<evidence type="ECO:0000256" key="3">
    <source>
        <dbReference type="ARBA" id="ARBA00005638"/>
    </source>
</evidence>
<dbReference type="PANTHER" id="PTHR11557:SF0">
    <property type="entry name" value="PORPHOBILINOGEN DEAMINASE"/>
    <property type="match status" value="1"/>
</dbReference>
<comment type="catalytic activity">
    <reaction evidence="7 8">
        <text>4 porphobilinogen + H2O = hydroxymethylbilane + 4 NH4(+)</text>
        <dbReference type="Rhea" id="RHEA:13185"/>
        <dbReference type="ChEBI" id="CHEBI:15377"/>
        <dbReference type="ChEBI" id="CHEBI:28938"/>
        <dbReference type="ChEBI" id="CHEBI:57845"/>
        <dbReference type="ChEBI" id="CHEBI:58126"/>
        <dbReference type="EC" id="2.5.1.61"/>
    </reaction>
</comment>
<reference evidence="10 11" key="1">
    <citation type="submission" date="2016-02" db="EMBL/GenBank/DDBJ databases">
        <authorList>
            <consortium name="Pathogen Informatics"/>
        </authorList>
    </citation>
    <scope>NUCLEOTIDE SEQUENCE [LARGE SCALE GENOMIC DNA]</scope>
    <source>
        <strain evidence="10 11">SS1013</strain>
    </source>
</reference>
<name>A0A0Z8M089_STRSU</name>
<accession>A0A0Z8M089</accession>
<proteinExistence type="inferred from homology"/>
<dbReference type="Gene3D" id="3.30.160.40">
    <property type="entry name" value="Porphobilinogen deaminase, C-terminal domain"/>
    <property type="match status" value="1"/>
</dbReference>
<comment type="pathway">
    <text evidence="2">Porphyrin-containing compound metabolism; protoporphyrin-IX biosynthesis; coproporphyrinogen-III from 5-aminolevulinate: step 2/4.</text>
</comment>
<comment type="subunit">
    <text evidence="4 8">Monomer.</text>
</comment>
<evidence type="ECO:0000313" key="11">
    <source>
        <dbReference type="Proteomes" id="UP000069526"/>
    </source>
</evidence>
<evidence type="ECO:0000256" key="6">
    <source>
        <dbReference type="ARBA" id="ARBA00023244"/>
    </source>
</evidence>
<comment type="similarity">
    <text evidence="3 8">Belongs to the HMBS family.</text>
</comment>
<evidence type="ECO:0000256" key="4">
    <source>
        <dbReference type="ARBA" id="ARBA00011245"/>
    </source>
</evidence>
<comment type="cofactor">
    <cofactor evidence="8">
        <name>dipyrromethane</name>
        <dbReference type="ChEBI" id="CHEBI:60342"/>
    </cofactor>
    <text evidence="8">Binds 1 dipyrromethane group covalently.</text>
</comment>
<dbReference type="SUPFAM" id="SSF54782">
    <property type="entry name" value="Porphobilinogen deaminase (hydroxymethylbilane synthase), C-terminal domain"/>
    <property type="match status" value="1"/>
</dbReference>
<keyword evidence="6 8" id="KW-0627">Porphyrin biosynthesis</keyword>
<dbReference type="GO" id="GO:0006782">
    <property type="term" value="P:protoporphyrinogen IX biosynthetic process"/>
    <property type="evidence" value="ECO:0007669"/>
    <property type="project" value="UniProtKB-UniRule"/>
</dbReference>
<evidence type="ECO:0000256" key="5">
    <source>
        <dbReference type="ARBA" id="ARBA00022679"/>
    </source>
</evidence>
<evidence type="ECO:0000256" key="8">
    <source>
        <dbReference type="HAMAP-Rule" id="MF_00260"/>
    </source>
</evidence>
<dbReference type="FunFam" id="3.40.190.10:FF:000004">
    <property type="entry name" value="Porphobilinogen deaminase"/>
    <property type="match status" value="1"/>
</dbReference>
<sequence length="302" mass="32784">MTVIRVGTRQSQLALTQTNMVVDALKALHPDVEFELVPYKTTGDKLVHVSLQKIGGKGVFVKDIEKALVEKEIDIAVHSLKDVPGLLAEGCIIGASPEREDVRDCLIFKEAGMTLASLPAGSVVGTSSLRRQVQLEAVRPDLVYKSLRGNIDSRIQKVRDGQYDAIVLAVAGINRLGWTSQADLDIEYLDESICLPAIAQAALGIECRADDQQVLDILFGINHPETAICAGIEREFLRGMGADCTFPIAALAKQVGADYQLEVMLADSEKNCHRIRLSGPDGFQLAKEAVEKLNKLGVEPAR</sequence>
<dbReference type="Proteomes" id="UP000069526">
    <property type="component" value="Unassembled WGS sequence"/>
</dbReference>
<dbReference type="HAMAP" id="MF_00260">
    <property type="entry name" value="Porphobil_deam"/>
    <property type="match status" value="1"/>
</dbReference>
<dbReference type="RefSeq" id="WP_044766551.1">
    <property type="nucleotide sequence ID" value="NZ_CEIH01000020.1"/>
</dbReference>
<evidence type="ECO:0000259" key="9">
    <source>
        <dbReference type="Pfam" id="PF01379"/>
    </source>
</evidence>
<feature type="modified residue" description="S-(dipyrrolylmethanemethyl)cysteine" evidence="8">
    <location>
        <position position="244"/>
    </location>
</feature>
<evidence type="ECO:0000256" key="2">
    <source>
        <dbReference type="ARBA" id="ARBA00004735"/>
    </source>
</evidence>
<dbReference type="Gene3D" id="3.40.190.10">
    <property type="entry name" value="Periplasmic binding protein-like II"/>
    <property type="match status" value="2"/>
</dbReference>
<dbReference type="NCBIfam" id="TIGR00212">
    <property type="entry name" value="hemC"/>
    <property type="match status" value="1"/>
</dbReference>
<keyword evidence="5 8" id="KW-0808">Transferase</keyword>
<dbReference type="InterPro" id="IPR036803">
    <property type="entry name" value="Porphobilinogen_deaminase_C_sf"/>
</dbReference>
<dbReference type="EC" id="2.5.1.61" evidence="8"/>
<dbReference type="FunFam" id="3.40.190.10:FF:000005">
    <property type="entry name" value="Porphobilinogen deaminase"/>
    <property type="match status" value="1"/>
</dbReference>
<dbReference type="InterPro" id="IPR022417">
    <property type="entry name" value="Porphobilin_deaminase_N"/>
</dbReference>
<dbReference type="GO" id="GO:0005737">
    <property type="term" value="C:cytoplasm"/>
    <property type="evidence" value="ECO:0007669"/>
    <property type="project" value="UniProtKB-UniRule"/>
</dbReference>
<dbReference type="GO" id="GO:0004418">
    <property type="term" value="F:hydroxymethylbilane synthase activity"/>
    <property type="evidence" value="ECO:0007669"/>
    <property type="project" value="UniProtKB-UniRule"/>
</dbReference>